<comment type="caution">
    <text evidence="2">The sequence shown here is derived from an EMBL/GenBank/DDBJ whole genome shotgun (WGS) entry which is preliminary data.</text>
</comment>
<feature type="chain" id="PRO_5038968473" evidence="1">
    <location>
        <begin position="24"/>
        <end position="154"/>
    </location>
</feature>
<feature type="signal peptide" evidence="1">
    <location>
        <begin position="1"/>
        <end position="23"/>
    </location>
</feature>
<proteinExistence type="predicted"/>
<dbReference type="OrthoDB" id="9930108at2"/>
<evidence type="ECO:0000256" key="1">
    <source>
        <dbReference type="SAM" id="SignalP"/>
    </source>
</evidence>
<dbReference type="EMBL" id="VCKY01000008">
    <property type="protein sequence ID" value="TMR24657.1"/>
    <property type="molecule type" value="Genomic_DNA"/>
</dbReference>
<name>A0A5S4FV53_9ACTN</name>
<keyword evidence="3" id="KW-1185">Reference proteome</keyword>
<dbReference type="Proteomes" id="UP000309128">
    <property type="component" value="Unassembled WGS sequence"/>
</dbReference>
<protein>
    <submittedName>
        <fullName evidence="2">Uncharacterized protein</fullName>
    </submittedName>
</protein>
<evidence type="ECO:0000313" key="3">
    <source>
        <dbReference type="Proteomes" id="UP000309128"/>
    </source>
</evidence>
<keyword evidence="1" id="KW-0732">Signal</keyword>
<evidence type="ECO:0000313" key="2">
    <source>
        <dbReference type="EMBL" id="TMR24657.1"/>
    </source>
</evidence>
<gene>
    <name evidence="2" type="ORF">ETD86_03585</name>
</gene>
<dbReference type="RefSeq" id="WP_138664636.1">
    <property type="nucleotide sequence ID" value="NZ_VCKY01000008.1"/>
</dbReference>
<reference evidence="2 3" key="1">
    <citation type="submission" date="2019-05" db="EMBL/GenBank/DDBJ databases">
        <title>Draft genome sequence of Nonomuraea turkmeniaca DSM 43926.</title>
        <authorList>
            <person name="Saricaoglu S."/>
            <person name="Isik K."/>
        </authorList>
    </citation>
    <scope>NUCLEOTIDE SEQUENCE [LARGE SCALE GENOMIC DNA]</scope>
    <source>
        <strain evidence="2 3">DSM 43926</strain>
    </source>
</reference>
<dbReference type="AlphaFoldDB" id="A0A5S4FV53"/>
<organism evidence="2 3">
    <name type="scientific">Nonomuraea turkmeniaca</name>
    <dbReference type="NCBI Taxonomy" id="103838"/>
    <lineage>
        <taxon>Bacteria</taxon>
        <taxon>Bacillati</taxon>
        <taxon>Actinomycetota</taxon>
        <taxon>Actinomycetes</taxon>
        <taxon>Streptosporangiales</taxon>
        <taxon>Streptosporangiaceae</taxon>
        <taxon>Nonomuraea</taxon>
    </lineage>
</organism>
<sequence>MTRLFPRFTSSATAALLGAVVVAALGAQTEQGGHLLRTAGLAGAPAGYTELAFAAPQALPARMPATSFLAPPSFTIRNVTGRQREYGWSVRLTESGRTRTVAGGRVTLADGQPVTITPPTKALCEPGPITLGVLLEGGEAIAFRATCSADIDEG</sequence>
<accession>A0A5S4FV53</accession>